<evidence type="ECO:0000256" key="1">
    <source>
        <dbReference type="ARBA" id="ARBA00010641"/>
    </source>
</evidence>
<dbReference type="EMBL" id="CP043661">
    <property type="protein sequence ID" value="QNE20822.1"/>
    <property type="molecule type" value="Genomic_DNA"/>
</dbReference>
<dbReference type="Gene3D" id="1.10.1740.10">
    <property type="match status" value="1"/>
</dbReference>
<dbReference type="Gene3D" id="1.10.10.10">
    <property type="entry name" value="Winged helix-like DNA-binding domain superfamily/Winged helix DNA-binding domain"/>
    <property type="match status" value="1"/>
</dbReference>
<evidence type="ECO:0000259" key="7">
    <source>
        <dbReference type="Pfam" id="PF08281"/>
    </source>
</evidence>
<feature type="domain" description="RNA polymerase sigma factor 70 region 4 type 2" evidence="7">
    <location>
        <begin position="111"/>
        <end position="162"/>
    </location>
</feature>
<dbReference type="InterPro" id="IPR036388">
    <property type="entry name" value="WH-like_DNA-bd_sf"/>
</dbReference>
<name>A0A7G6X3K7_9ACTN</name>
<dbReference type="InterPro" id="IPR013249">
    <property type="entry name" value="RNA_pol_sigma70_r4_t2"/>
</dbReference>
<evidence type="ECO:0000313" key="10">
    <source>
        <dbReference type="Proteomes" id="UP000515563"/>
    </source>
</evidence>
<dbReference type="SUPFAM" id="SSF88946">
    <property type="entry name" value="Sigma2 domain of RNA polymerase sigma factors"/>
    <property type="match status" value="1"/>
</dbReference>
<reference evidence="9 10" key="2">
    <citation type="journal article" date="2020" name="Microbiol. Resour. Announc.">
        <title>Antarctic desert soil bacteria exhibit high novel natural product potential, evaluated through long-read genome sequencing and comparative genomics.</title>
        <authorList>
            <person name="Benaud N."/>
            <person name="Edwards R.J."/>
            <person name="Amos T.G."/>
            <person name="D'Agostino P.M."/>
            <person name="Gutierrez-Chavez C."/>
            <person name="Montgomery K."/>
            <person name="Nicetic I."/>
            <person name="Ferrari B.C."/>
        </authorList>
    </citation>
    <scope>NUCLEOTIDE SEQUENCE [LARGE SCALE GENOMIC DNA]</scope>
    <source>
        <strain evidence="9 10">SPB151</strain>
    </source>
</reference>
<dbReference type="PANTHER" id="PTHR47756:SF2">
    <property type="entry name" value="BLL6612 PROTEIN"/>
    <property type="match status" value="1"/>
</dbReference>
<dbReference type="Pfam" id="PF08281">
    <property type="entry name" value="Sigma70_r4_2"/>
    <property type="match status" value="1"/>
</dbReference>
<feature type="region of interest" description="Disordered" evidence="5">
    <location>
        <begin position="77"/>
        <end position="99"/>
    </location>
</feature>
<accession>A0A7G6X3K7</accession>
<dbReference type="GO" id="GO:0006352">
    <property type="term" value="P:DNA-templated transcription initiation"/>
    <property type="evidence" value="ECO:0007669"/>
    <property type="project" value="InterPro"/>
</dbReference>
<dbReference type="Pfam" id="PF04542">
    <property type="entry name" value="Sigma70_r2"/>
    <property type="match status" value="1"/>
</dbReference>
<organism evidence="9 10">
    <name type="scientific">Kribbella qitaiheensis</name>
    <dbReference type="NCBI Taxonomy" id="1544730"/>
    <lineage>
        <taxon>Bacteria</taxon>
        <taxon>Bacillati</taxon>
        <taxon>Actinomycetota</taxon>
        <taxon>Actinomycetes</taxon>
        <taxon>Propionibacteriales</taxon>
        <taxon>Kribbellaceae</taxon>
        <taxon>Kribbella</taxon>
    </lineage>
</organism>
<dbReference type="Gene3D" id="1.25.40.10">
    <property type="entry name" value="Tetratricopeptide repeat domain"/>
    <property type="match status" value="1"/>
</dbReference>
<dbReference type="GO" id="GO:0003677">
    <property type="term" value="F:DNA binding"/>
    <property type="evidence" value="ECO:0007669"/>
    <property type="project" value="InterPro"/>
</dbReference>
<protein>
    <submittedName>
        <fullName evidence="9">RNA polymerase sigma factor</fullName>
    </submittedName>
</protein>
<keyword evidence="4" id="KW-0804">Transcription</keyword>
<evidence type="ECO:0000256" key="3">
    <source>
        <dbReference type="ARBA" id="ARBA00023082"/>
    </source>
</evidence>
<feature type="domain" description="DUF6596" evidence="8">
    <location>
        <begin position="180"/>
        <end position="280"/>
    </location>
</feature>
<dbReference type="Pfam" id="PF20239">
    <property type="entry name" value="DUF6596"/>
    <property type="match status" value="1"/>
</dbReference>
<dbReference type="Proteomes" id="UP000515563">
    <property type="component" value="Chromosome"/>
</dbReference>
<evidence type="ECO:0000256" key="5">
    <source>
        <dbReference type="SAM" id="MobiDB-lite"/>
    </source>
</evidence>
<reference evidence="10" key="1">
    <citation type="submission" date="2019-09" db="EMBL/GenBank/DDBJ databases">
        <title>Antimicrobial potential of Antarctic Bacteria.</title>
        <authorList>
            <person name="Benaud N."/>
            <person name="Edwards R.J."/>
            <person name="Ferrari B.C."/>
        </authorList>
    </citation>
    <scope>NUCLEOTIDE SEQUENCE [LARGE SCALE GENOMIC DNA]</scope>
    <source>
        <strain evidence="10">SPB151</strain>
    </source>
</reference>
<dbReference type="PANTHER" id="PTHR47756">
    <property type="entry name" value="BLL6612 PROTEIN-RELATED"/>
    <property type="match status" value="1"/>
</dbReference>
<gene>
    <name evidence="9" type="ORF">F1D05_26550</name>
</gene>
<dbReference type="SUPFAM" id="SSF88659">
    <property type="entry name" value="Sigma3 and sigma4 domains of RNA polymerase sigma factors"/>
    <property type="match status" value="1"/>
</dbReference>
<evidence type="ECO:0000259" key="6">
    <source>
        <dbReference type="Pfam" id="PF04542"/>
    </source>
</evidence>
<dbReference type="InterPro" id="IPR011990">
    <property type="entry name" value="TPR-like_helical_dom_sf"/>
</dbReference>
<feature type="domain" description="RNA polymerase sigma-70 region 2" evidence="6">
    <location>
        <begin position="20"/>
        <end position="80"/>
    </location>
</feature>
<comment type="similarity">
    <text evidence="1">Belongs to the sigma-70 factor family. ECF subfamily.</text>
</comment>
<dbReference type="RefSeq" id="WP_185443222.1">
    <property type="nucleotide sequence ID" value="NZ_CP043661.1"/>
</dbReference>
<evidence type="ECO:0000256" key="4">
    <source>
        <dbReference type="ARBA" id="ARBA00023163"/>
    </source>
</evidence>
<dbReference type="KEGG" id="kqi:F1D05_26550"/>
<dbReference type="SUPFAM" id="SSF48452">
    <property type="entry name" value="TPR-like"/>
    <property type="match status" value="1"/>
</dbReference>
<keyword evidence="2" id="KW-0805">Transcription regulation</keyword>
<keyword evidence="10" id="KW-1185">Reference proteome</keyword>
<keyword evidence="3" id="KW-0731">Sigma factor</keyword>
<dbReference type="GO" id="GO:0016987">
    <property type="term" value="F:sigma factor activity"/>
    <property type="evidence" value="ECO:0007669"/>
    <property type="project" value="UniProtKB-KW"/>
</dbReference>
<sequence>MNETAAQEAITQAHHEEWARVVAALTRRFGDLGIAEEAAAEAFATAVERWPADGVPPNPGAWLTTTANHKAIDRLRRENKRDDKHKEAQMLSEDDPPEPLGAIEDERLRLIFTCCHPALAMETRMALTLRMVGGLTVPEIARAFLVQETAMGQRITRAKAKIKATRIPYRVPAAEDLPGRVTGVLAVLFLVFNEGYLATGADTDPVRHELTAEAIRLTRLIRALLPTDGEVAGLLALMLLTEARRTARVSATGELVSLEEQDRGSWDTALVVEGHRLVRERLATRIAPGRYQILAAINAVHTSARDVRNTDWSQIVALYNQLARLDPSPIVALNQAIAVAELDGPEVAIAAVDRLEDKLAGYHAYHATRADLLRRLGRSQESRAAYDKAIALAGNTAETAYLTRRRDQLG</sequence>
<dbReference type="InterPro" id="IPR007627">
    <property type="entry name" value="RNA_pol_sigma70_r2"/>
</dbReference>
<evidence type="ECO:0000256" key="2">
    <source>
        <dbReference type="ARBA" id="ARBA00023015"/>
    </source>
</evidence>
<proteinExistence type="inferred from homology"/>
<evidence type="ECO:0000259" key="8">
    <source>
        <dbReference type="Pfam" id="PF20239"/>
    </source>
</evidence>
<dbReference type="InterPro" id="IPR013325">
    <property type="entry name" value="RNA_pol_sigma_r2"/>
</dbReference>
<dbReference type="InterPro" id="IPR013324">
    <property type="entry name" value="RNA_pol_sigma_r3/r4-like"/>
</dbReference>
<feature type="compositionally biased region" description="Basic and acidic residues" evidence="5">
    <location>
        <begin position="77"/>
        <end position="88"/>
    </location>
</feature>
<dbReference type="InterPro" id="IPR046531">
    <property type="entry name" value="DUF6596"/>
</dbReference>
<dbReference type="AlphaFoldDB" id="A0A7G6X3K7"/>
<evidence type="ECO:0000313" key="9">
    <source>
        <dbReference type="EMBL" id="QNE20822.1"/>
    </source>
</evidence>